<comment type="similarity">
    <text evidence="4 15">Belongs to the AdoMet synthase family.</text>
</comment>
<organism evidence="19 20">
    <name type="scientific">Canibacter oris</name>
    <dbReference type="NCBI Taxonomy" id="1365628"/>
    <lineage>
        <taxon>Bacteria</taxon>
        <taxon>Bacillati</taxon>
        <taxon>Actinomycetota</taxon>
        <taxon>Actinomycetes</taxon>
        <taxon>Micrococcales</taxon>
        <taxon>Microbacteriaceae</taxon>
        <taxon>Canibacter</taxon>
    </lineage>
</organism>
<dbReference type="GO" id="GO:0006556">
    <property type="term" value="P:S-adenosylmethionine biosynthetic process"/>
    <property type="evidence" value="ECO:0007669"/>
    <property type="project" value="UniProtKB-UniRule"/>
</dbReference>
<protein>
    <recommendedName>
        <fullName evidence="5 13">Methionine adenosyltransferase</fullName>
        <ecNumber evidence="5 13">2.5.1.6</ecNumber>
    </recommendedName>
</protein>
<dbReference type="SUPFAM" id="SSF55973">
    <property type="entry name" value="S-adenosylmethionine synthetase"/>
    <property type="match status" value="3"/>
</dbReference>
<name>A0A840DN70_9MICO</name>
<dbReference type="Pfam" id="PF02773">
    <property type="entry name" value="S-AdoMet_synt_C"/>
    <property type="match status" value="1"/>
</dbReference>
<dbReference type="AlphaFoldDB" id="A0A840DN70"/>
<evidence type="ECO:0000256" key="11">
    <source>
        <dbReference type="ARBA" id="ARBA00022842"/>
    </source>
</evidence>
<evidence type="ECO:0000256" key="6">
    <source>
        <dbReference type="ARBA" id="ARBA00022563"/>
    </source>
</evidence>
<feature type="domain" description="S-adenosylmethionine synthetase central" evidence="17">
    <location>
        <begin position="130"/>
        <end position="254"/>
    </location>
</feature>
<keyword evidence="11 14" id="KW-0460">Magnesium</keyword>
<dbReference type="Pfam" id="PF00438">
    <property type="entry name" value="S-AdoMet_synt_N"/>
    <property type="match status" value="1"/>
</dbReference>
<keyword evidence="8 14" id="KW-0479">Metal-binding</keyword>
<dbReference type="PIRSF" id="PIRSF000497">
    <property type="entry name" value="MAT"/>
    <property type="match status" value="1"/>
</dbReference>
<dbReference type="GO" id="GO:0004478">
    <property type="term" value="F:methionine adenosyltransferase activity"/>
    <property type="evidence" value="ECO:0007669"/>
    <property type="project" value="UniProtKB-UniRule"/>
</dbReference>
<dbReference type="InterPro" id="IPR022630">
    <property type="entry name" value="S-AdoMet_synt_C"/>
</dbReference>
<dbReference type="CDD" id="cd18079">
    <property type="entry name" value="S-AdoMet_synt"/>
    <property type="match status" value="1"/>
</dbReference>
<keyword evidence="20" id="KW-1185">Reference proteome</keyword>
<dbReference type="InterPro" id="IPR022631">
    <property type="entry name" value="ADOMET_SYNTHASE_CS"/>
</dbReference>
<sequence>MSYLFTSESVAAGHPDKVCDQISDALLDELLQHDPESRVAIETVASGSQIHVVGEMRSTHELSPVRVQELVRQKLAAIGYTPASYGLDFNDAASVSINVAISQQSPDIAQGVDNSLEVRSGQAADAYDRLGAGDQGIIFGYASNELAGAPAHRDSFMPAAIHLAHQLSRGYSDLQKQRQQDLGPDAKTQVTLRYARPGQPLEVDTVLISAQHAEHLHSEELAALLHSEVINPTLASSGLDASQTRLIINPSGRFIIGGPVGDAGLTGRKIVVDTYGGYAPHGGGAFSGKDPSKVDRSAAYAARWVAKNLVANGLAQHATVQIAYAIGAAHPVSVCVLSDNPQQDEKLEKVVRERFDLRPAAIIDRLQLQRFNAYQQTAAFGHFGRTDIALPWEQVITL</sequence>
<dbReference type="RefSeq" id="WP_183304569.1">
    <property type="nucleotide sequence ID" value="NZ_JACIFD010000007.1"/>
</dbReference>
<dbReference type="InterPro" id="IPR002133">
    <property type="entry name" value="S-AdoMet_synthetase"/>
</dbReference>
<keyword evidence="9" id="KW-0547">Nucleotide-binding</keyword>
<evidence type="ECO:0000259" key="16">
    <source>
        <dbReference type="Pfam" id="PF00438"/>
    </source>
</evidence>
<evidence type="ECO:0000313" key="19">
    <source>
        <dbReference type="EMBL" id="MBB4071507.1"/>
    </source>
</evidence>
<dbReference type="PROSITE" id="PS00377">
    <property type="entry name" value="ADOMET_SYNTHASE_2"/>
    <property type="match status" value="1"/>
</dbReference>
<dbReference type="UniPathway" id="UPA00315">
    <property type="reaction ID" value="UER00080"/>
</dbReference>
<dbReference type="EMBL" id="JACIFD010000007">
    <property type="protein sequence ID" value="MBB4071507.1"/>
    <property type="molecule type" value="Genomic_DNA"/>
</dbReference>
<keyword evidence="10" id="KW-0067">ATP-binding</keyword>
<reference evidence="19" key="1">
    <citation type="submission" date="2020-08" db="EMBL/GenBank/DDBJ databases">
        <title>Sequencing the genomes of 1000 actinobacteria strains.</title>
        <authorList>
            <person name="Klenk H.-P."/>
        </authorList>
    </citation>
    <scope>NUCLEOTIDE SEQUENCE [LARGE SCALE GENOMIC DNA]</scope>
    <source>
        <strain evidence="19">DSM 27064</strain>
    </source>
</reference>
<evidence type="ECO:0000256" key="10">
    <source>
        <dbReference type="ARBA" id="ARBA00022840"/>
    </source>
</evidence>
<dbReference type="PROSITE" id="PS00376">
    <property type="entry name" value="ADOMET_SYNTHASE_1"/>
    <property type="match status" value="1"/>
</dbReference>
<comment type="subcellular location">
    <subcellularLocation>
        <location evidence="14">Cytoplasm</location>
    </subcellularLocation>
</comment>
<evidence type="ECO:0000256" key="4">
    <source>
        <dbReference type="ARBA" id="ARBA00009685"/>
    </source>
</evidence>
<evidence type="ECO:0000256" key="12">
    <source>
        <dbReference type="ARBA" id="ARBA00022958"/>
    </source>
</evidence>
<dbReference type="Pfam" id="PF02772">
    <property type="entry name" value="S-AdoMet_synt_M"/>
    <property type="match status" value="1"/>
</dbReference>
<evidence type="ECO:0000256" key="14">
    <source>
        <dbReference type="RuleBase" id="RU000542"/>
    </source>
</evidence>
<dbReference type="PANTHER" id="PTHR11964">
    <property type="entry name" value="S-ADENOSYLMETHIONINE SYNTHETASE"/>
    <property type="match status" value="1"/>
</dbReference>
<dbReference type="InterPro" id="IPR022629">
    <property type="entry name" value="S-AdoMet_synt_central"/>
</dbReference>
<feature type="domain" description="S-adenosylmethionine synthetase N-terminal" evidence="16">
    <location>
        <begin position="3"/>
        <end position="106"/>
    </location>
</feature>
<dbReference type="GO" id="GO:0005524">
    <property type="term" value="F:ATP binding"/>
    <property type="evidence" value="ECO:0007669"/>
    <property type="project" value="UniProtKB-KW"/>
</dbReference>
<evidence type="ECO:0000313" key="20">
    <source>
        <dbReference type="Proteomes" id="UP000571183"/>
    </source>
</evidence>
<evidence type="ECO:0000256" key="9">
    <source>
        <dbReference type="ARBA" id="ARBA00022741"/>
    </source>
</evidence>
<evidence type="ECO:0000259" key="17">
    <source>
        <dbReference type="Pfam" id="PF02772"/>
    </source>
</evidence>
<dbReference type="EC" id="2.5.1.6" evidence="5 13"/>
<feature type="domain" description="S-adenosylmethionine synthetase C-terminal" evidence="18">
    <location>
        <begin position="256"/>
        <end position="394"/>
    </location>
</feature>
<evidence type="ECO:0000256" key="2">
    <source>
        <dbReference type="ARBA" id="ARBA00001958"/>
    </source>
</evidence>
<comment type="pathway">
    <text evidence="3">Amino-acid biosynthesis; S-adenosyl-L-methionine biosynthesis; S-adenosyl-L-methionine from L-methionine: step 1/1.</text>
</comment>
<dbReference type="GO" id="GO:0005737">
    <property type="term" value="C:cytoplasm"/>
    <property type="evidence" value="ECO:0007669"/>
    <property type="project" value="UniProtKB-SubCell"/>
</dbReference>
<comment type="caution">
    <text evidence="19">The sequence shown here is derived from an EMBL/GenBank/DDBJ whole genome shotgun (WGS) entry which is preliminary data.</text>
</comment>
<dbReference type="InterPro" id="IPR022636">
    <property type="entry name" value="S-AdoMet_synthetase_sfam"/>
</dbReference>
<evidence type="ECO:0000256" key="15">
    <source>
        <dbReference type="RuleBase" id="RU004462"/>
    </source>
</evidence>
<evidence type="ECO:0000259" key="18">
    <source>
        <dbReference type="Pfam" id="PF02773"/>
    </source>
</evidence>
<keyword evidence="12 14" id="KW-0630">Potassium</keyword>
<dbReference type="GO" id="GO:0046872">
    <property type="term" value="F:metal ion binding"/>
    <property type="evidence" value="ECO:0007669"/>
    <property type="project" value="UniProtKB-KW"/>
</dbReference>
<dbReference type="Proteomes" id="UP000571183">
    <property type="component" value="Unassembled WGS sequence"/>
</dbReference>
<gene>
    <name evidence="19" type="ORF">F5897_000815</name>
</gene>
<comment type="cofactor">
    <cofactor evidence="2">
        <name>K(+)</name>
        <dbReference type="ChEBI" id="CHEBI:29103"/>
    </cofactor>
</comment>
<evidence type="ECO:0000256" key="3">
    <source>
        <dbReference type="ARBA" id="ARBA00005224"/>
    </source>
</evidence>
<dbReference type="Gene3D" id="3.30.300.10">
    <property type="match status" value="3"/>
</dbReference>
<dbReference type="GO" id="GO:0006730">
    <property type="term" value="P:one-carbon metabolic process"/>
    <property type="evidence" value="ECO:0007669"/>
    <property type="project" value="UniProtKB-KW"/>
</dbReference>
<evidence type="ECO:0000256" key="8">
    <source>
        <dbReference type="ARBA" id="ARBA00022723"/>
    </source>
</evidence>
<evidence type="ECO:0000256" key="5">
    <source>
        <dbReference type="ARBA" id="ARBA00012828"/>
    </source>
</evidence>
<dbReference type="NCBIfam" id="TIGR01034">
    <property type="entry name" value="metK"/>
    <property type="match status" value="1"/>
</dbReference>
<evidence type="ECO:0000256" key="7">
    <source>
        <dbReference type="ARBA" id="ARBA00022679"/>
    </source>
</evidence>
<evidence type="ECO:0000256" key="1">
    <source>
        <dbReference type="ARBA" id="ARBA00001946"/>
    </source>
</evidence>
<keyword evidence="6" id="KW-0554">One-carbon metabolism</keyword>
<evidence type="ECO:0000256" key="13">
    <source>
        <dbReference type="NCBIfam" id="TIGR01034"/>
    </source>
</evidence>
<dbReference type="InterPro" id="IPR022628">
    <property type="entry name" value="S-AdoMet_synt_N"/>
</dbReference>
<dbReference type="FunFam" id="3.30.300.10:FF:000003">
    <property type="entry name" value="S-adenosylmethionine synthase"/>
    <property type="match status" value="1"/>
</dbReference>
<comment type="subunit">
    <text evidence="14">Homotetramer.</text>
</comment>
<accession>A0A840DN70</accession>
<proteinExistence type="inferred from homology"/>
<keyword evidence="7 19" id="KW-0808">Transferase</keyword>
<comment type="cofactor">
    <cofactor evidence="1">
        <name>Mg(2+)</name>
        <dbReference type="ChEBI" id="CHEBI:18420"/>
    </cofactor>
</comment>